<evidence type="ECO:0000256" key="8">
    <source>
        <dbReference type="ARBA" id="ARBA00052079"/>
    </source>
</evidence>
<dbReference type="SUPFAM" id="SSF50494">
    <property type="entry name" value="Trypsin-like serine proteases"/>
    <property type="match status" value="1"/>
</dbReference>
<proteinExistence type="predicted"/>
<evidence type="ECO:0000256" key="4">
    <source>
        <dbReference type="ARBA" id="ARBA00022801"/>
    </source>
</evidence>
<dbReference type="AlphaFoldDB" id="A0A8B7NXD1"/>
<dbReference type="InterPro" id="IPR001254">
    <property type="entry name" value="Trypsin_dom"/>
</dbReference>
<dbReference type="PROSITE" id="PS50240">
    <property type="entry name" value="TRYPSIN_DOM"/>
    <property type="match status" value="1"/>
</dbReference>
<dbReference type="PROSITE" id="PS00134">
    <property type="entry name" value="TRYPSIN_HIS"/>
    <property type="match status" value="1"/>
</dbReference>
<evidence type="ECO:0000256" key="3">
    <source>
        <dbReference type="ARBA" id="ARBA00022729"/>
    </source>
</evidence>
<evidence type="ECO:0000256" key="7">
    <source>
        <dbReference type="ARBA" id="ARBA00023157"/>
    </source>
</evidence>
<dbReference type="InterPro" id="IPR043504">
    <property type="entry name" value="Peptidase_S1_PA_chymotrypsin"/>
</dbReference>
<keyword evidence="12" id="KW-1185">Reference proteome</keyword>
<evidence type="ECO:0000256" key="6">
    <source>
        <dbReference type="ARBA" id="ARBA00022825"/>
    </source>
</evidence>
<gene>
    <name evidence="13" type="primary">LOC108674941</name>
</gene>
<evidence type="ECO:0000256" key="2">
    <source>
        <dbReference type="ARBA" id="ARBA00022670"/>
    </source>
</evidence>
<dbReference type="InterPro" id="IPR009003">
    <property type="entry name" value="Peptidase_S1_PA"/>
</dbReference>
<organism evidence="12 13">
    <name type="scientific">Hyalella azteca</name>
    <name type="common">Amphipod</name>
    <dbReference type="NCBI Taxonomy" id="294128"/>
    <lineage>
        <taxon>Eukaryota</taxon>
        <taxon>Metazoa</taxon>
        <taxon>Ecdysozoa</taxon>
        <taxon>Arthropoda</taxon>
        <taxon>Crustacea</taxon>
        <taxon>Multicrustacea</taxon>
        <taxon>Malacostraca</taxon>
        <taxon>Eumalacostraca</taxon>
        <taxon>Peracarida</taxon>
        <taxon>Amphipoda</taxon>
        <taxon>Senticaudata</taxon>
        <taxon>Talitrida</taxon>
        <taxon>Talitroidea</taxon>
        <taxon>Hyalellidae</taxon>
        <taxon>Hyalella</taxon>
    </lineage>
</organism>
<keyword evidence="5" id="KW-0353">Hemolymph clotting</keyword>
<dbReference type="PRINTS" id="PR00722">
    <property type="entry name" value="CHYMOTRYPSIN"/>
</dbReference>
<keyword evidence="2 10" id="KW-0645">Protease</keyword>
<dbReference type="GO" id="GO:0042381">
    <property type="term" value="P:hemolymph coagulation"/>
    <property type="evidence" value="ECO:0007669"/>
    <property type="project" value="UniProtKB-KW"/>
</dbReference>
<dbReference type="Gene3D" id="2.40.10.10">
    <property type="entry name" value="Trypsin-like serine proteases"/>
    <property type="match status" value="1"/>
</dbReference>
<dbReference type="PANTHER" id="PTHR24252:SF7">
    <property type="entry name" value="HYALIN"/>
    <property type="match status" value="1"/>
</dbReference>
<feature type="domain" description="Peptidase S1" evidence="11">
    <location>
        <begin position="175"/>
        <end position="427"/>
    </location>
</feature>
<evidence type="ECO:0000256" key="1">
    <source>
        <dbReference type="ARBA" id="ARBA00022659"/>
    </source>
</evidence>
<evidence type="ECO:0000256" key="10">
    <source>
        <dbReference type="RuleBase" id="RU363034"/>
    </source>
</evidence>
<dbReference type="OrthoDB" id="414661at2759"/>
<dbReference type="SMART" id="SM00020">
    <property type="entry name" value="Tryp_SPc"/>
    <property type="match status" value="1"/>
</dbReference>
<dbReference type="EC" id="3.4.21.84" evidence="9"/>
<evidence type="ECO:0000313" key="13">
    <source>
        <dbReference type="RefSeq" id="XP_018018418.1"/>
    </source>
</evidence>
<dbReference type="Proteomes" id="UP000694843">
    <property type="component" value="Unplaced"/>
</dbReference>
<dbReference type="PROSITE" id="PS00135">
    <property type="entry name" value="TRYPSIN_SER"/>
    <property type="match status" value="1"/>
</dbReference>
<dbReference type="FunFam" id="2.40.10.10:FF:000120">
    <property type="entry name" value="Putative serine protease"/>
    <property type="match status" value="1"/>
</dbReference>
<sequence>MFPFDQAYVVPYYEHVPPSVSPDKLHLATEYHDPSSPRNIQGIFKNLWEKLLSAIPISLTTGGRPAPPKLGPDDLYWLNGATYAVKPNELESSEKSAIYENERAKEFLDRVHKEQIATNSDIVYFNTRRSIEYPLEKSVTQKVRQDAIFPPKEMSRERLSQVCGISKFIRRSRRLVNGRISAEGQWPWMAYVMGSATTANSLSFRQRVCGGVLITDRHVISASHCWKLPEGENFAYDYRVYVQLGTTGVYDASKIVFHPDRYLIKKMYKHKGFDESQYLFDISIFELVHQVTFTKNVIPVCLPKPGQNFNNELGFVVGWGMQQYNSTRPSTAQRYVDVPIVPHTVCQDWYGESNITISSQHLCAGFQEGGKDACKGDSGGPLAVRGMDGRWTLAGTVSYGFGCAEPRKPGLYNNITLFLPWIHNIINRPAD</sequence>
<dbReference type="PANTHER" id="PTHR24252">
    <property type="entry name" value="ACROSIN-RELATED"/>
    <property type="match status" value="1"/>
</dbReference>
<dbReference type="GO" id="GO:0006508">
    <property type="term" value="P:proteolysis"/>
    <property type="evidence" value="ECO:0007669"/>
    <property type="project" value="UniProtKB-KW"/>
</dbReference>
<protein>
    <recommendedName>
        <fullName evidence="9">limulus clotting factor C</fullName>
        <ecNumber evidence="9">3.4.21.84</ecNumber>
    </recommendedName>
</protein>
<dbReference type="InterPro" id="IPR018114">
    <property type="entry name" value="TRYPSIN_HIS"/>
</dbReference>
<comment type="catalytic activity">
    <reaction evidence="8">
        <text>Selective cleavage of 103-Arg-|-Ser-104 and 124-Ile-|-Ile-125 bonds in Limulus clotting factor B to form activated factor B. Cleavage of -Pro-Arg-|-Xaa- bonds in synthetic substrates.</text>
        <dbReference type="EC" id="3.4.21.84"/>
    </reaction>
</comment>
<reference evidence="13" key="1">
    <citation type="submission" date="2025-08" db="UniProtKB">
        <authorList>
            <consortium name="RefSeq"/>
        </authorList>
    </citation>
    <scope>IDENTIFICATION</scope>
    <source>
        <tissue evidence="13">Whole organism</tissue>
    </source>
</reference>
<evidence type="ECO:0000256" key="9">
    <source>
        <dbReference type="ARBA" id="ARBA00066707"/>
    </source>
</evidence>
<dbReference type="InterPro" id="IPR033116">
    <property type="entry name" value="TRYPSIN_SER"/>
</dbReference>
<accession>A0A8B7NXD1</accession>
<dbReference type="CDD" id="cd00190">
    <property type="entry name" value="Tryp_SPc"/>
    <property type="match status" value="1"/>
</dbReference>
<evidence type="ECO:0000259" key="11">
    <source>
        <dbReference type="PROSITE" id="PS50240"/>
    </source>
</evidence>
<keyword evidence="4 10" id="KW-0378">Hydrolase</keyword>
<evidence type="ECO:0000313" key="12">
    <source>
        <dbReference type="Proteomes" id="UP000694843"/>
    </source>
</evidence>
<dbReference type="InterPro" id="IPR001314">
    <property type="entry name" value="Peptidase_S1A"/>
</dbReference>
<dbReference type="KEGG" id="hazt:108674941"/>
<keyword evidence="7" id="KW-1015">Disulfide bond</keyword>
<dbReference type="RefSeq" id="XP_018018418.1">
    <property type="nucleotide sequence ID" value="XM_018162929.2"/>
</dbReference>
<dbReference type="GO" id="GO:0004252">
    <property type="term" value="F:serine-type endopeptidase activity"/>
    <property type="evidence" value="ECO:0007669"/>
    <property type="project" value="InterPro"/>
</dbReference>
<keyword evidence="1" id="KW-0768">Sushi</keyword>
<keyword evidence="6 10" id="KW-0720">Serine protease</keyword>
<dbReference type="GeneID" id="108674941"/>
<name>A0A8B7NXD1_HYAAZ</name>
<keyword evidence="3" id="KW-0732">Signal</keyword>
<dbReference type="Pfam" id="PF00089">
    <property type="entry name" value="Trypsin"/>
    <property type="match status" value="1"/>
</dbReference>
<evidence type="ECO:0000256" key="5">
    <source>
        <dbReference type="ARBA" id="ARBA00022820"/>
    </source>
</evidence>